<evidence type="ECO:0000313" key="2">
    <source>
        <dbReference type="Proteomes" id="UP000265515"/>
    </source>
</evidence>
<proteinExistence type="predicted"/>
<accession>A0A388JZ81</accession>
<evidence type="ECO:0000313" key="1">
    <source>
        <dbReference type="EMBL" id="GBG63110.1"/>
    </source>
</evidence>
<organism evidence="1 2">
    <name type="scientific">Chara braunii</name>
    <name type="common">Braun's stonewort</name>
    <dbReference type="NCBI Taxonomy" id="69332"/>
    <lineage>
        <taxon>Eukaryota</taxon>
        <taxon>Viridiplantae</taxon>
        <taxon>Streptophyta</taxon>
        <taxon>Charophyceae</taxon>
        <taxon>Charales</taxon>
        <taxon>Characeae</taxon>
        <taxon>Chara</taxon>
    </lineage>
</organism>
<dbReference type="EMBL" id="BFEA01000035">
    <property type="protein sequence ID" value="GBG63110.1"/>
    <property type="molecule type" value="Genomic_DNA"/>
</dbReference>
<comment type="caution">
    <text evidence="1">The sequence shown here is derived from an EMBL/GenBank/DDBJ whole genome shotgun (WGS) entry which is preliminary data.</text>
</comment>
<dbReference type="Proteomes" id="UP000265515">
    <property type="component" value="Unassembled WGS sequence"/>
</dbReference>
<dbReference type="Gramene" id="GBG63110">
    <property type="protein sequence ID" value="GBG63110"/>
    <property type="gene ID" value="CBR_g36597"/>
</dbReference>
<sequence>MIVLPSGRAAWRRKEREQDQFVHVRYTSRLMEAVPLRSMVLEALRQVMGERQVNWLEDVVIRWRYDDVLGDKVCKPARVFRKFRMNEWEAGYVPEFYQCGAGRHAEFLSTATIRMLPEEGTLHVITNDTGVTNNGQLKLMLNHIPVRALDEEFALDEVEVALDKILTTPTCDEELSLGEERQVKMIV</sequence>
<name>A0A388JZ81_CHABU</name>
<dbReference type="AlphaFoldDB" id="A0A388JZ81"/>
<reference evidence="1 2" key="1">
    <citation type="journal article" date="2018" name="Cell">
        <title>The Chara Genome: Secondary Complexity and Implications for Plant Terrestrialization.</title>
        <authorList>
            <person name="Nishiyama T."/>
            <person name="Sakayama H."/>
            <person name="Vries J.D."/>
            <person name="Buschmann H."/>
            <person name="Saint-Marcoux D."/>
            <person name="Ullrich K.K."/>
            <person name="Haas F.B."/>
            <person name="Vanderstraeten L."/>
            <person name="Becker D."/>
            <person name="Lang D."/>
            <person name="Vosolsobe S."/>
            <person name="Rombauts S."/>
            <person name="Wilhelmsson P.K.I."/>
            <person name="Janitza P."/>
            <person name="Kern R."/>
            <person name="Heyl A."/>
            <person name="Rumpler F."/>
            <person name="Villalobos L.I.A.C."/>
            <person name="Clay J.M."/>
            <person name="Skokan R."/>
            <person name="Toyoda A."/>
            <person name="Suzuki Y."/>
            <person name="Kagoshima H."/>
            <person name="Schijlen E."/>
            <person name="Tajeshwar N."/>
            <person name="Catarino B."/>
            <person name="Hetherington A.J."/>
            <person name="Saltykova A."/>
            <person name="Bonnot C."/>
            <person name="Breuninger H."/>
            <person name="Symeonidi A."/>
            <person name="Radhakrishnan G.V."/>
            <person name="Van Nieuwerburgh F."/>
            <person name="Deforce D."/>
            <person name="Chang C."/>
            <person name="Karol K.G."/>
            <person name="Hedrich R."/>
            <person name="Ulvskov P."/>
            <person name="Glockner G."/>
            <person name="Delwiche C.F."/>
            <person name="Petrasek J."/>
            <person name="Van de Peer Y."/>
            <person name="Friml J."/>
            <person name="Beilby M."/>
            <person name="Dolan L."/>
            <person name="Kohara Y."/>
            <person name="Sugano S."/>
            <person name="Fujiyama A."/>
            <person name="Delaux P.-M."/>
            <person name="Quint M."/>
            <person name="TheiBen G."/>
            <person name="Hagemann M."/>
            <person name="Harholt J."/>
            <person name="Dunand C."/>
            <person name="Zachgo S."/>
            <person name="Langdale J."/>
            <person name="Maumus F."/>
            <person name="Straeten D.V.D."/>
            <person name="Gould S.B."/>
            <person name="Rensing S.A."/>
        </authorList>
    </citation>
    <scope>NUCLEOTIDE SEQUENCE [LARGE SCALE GENOMIC DNA]</scope>
    <source>
        <strain evidence="1 2">S276</strain>
    </source>
</reference>
<keyword evidence="2" id="KW-1185">Reference proteome</keyword>
<gene>
    <name evidence="1" type="ORF">CBR_g36597</name>
</gene>
<protein>
    <submittedName>
        <fullName evidence="1">Uncharacterized protein</fullName>
    </submittedName>
</protein>